<protein>
    <recommendedName>
        <fullName evidence="3">Sel1 repeat family protein</fullName>
    </recommendedName>
</protein>
<gene>
    <name evidence="1" type="ORF">RFH51_05630</name>
</gene>
<dbReference type="Proteomes" id="UP001243195">
    <property type="component" value="Unassembled WGS sequence"/>
</dbReference>
<dbReference type="InterPro" id="IPR011990">
    <property type="entry name" value="TPR-like_helical_dom_sf"/>
</dbReference>
<evidence type="ECO:0008006" key="3">
    <source>
        <dbReference type="Google" id="ProtNLM"/>
    </source>
</evidence>
<proteinExistence type="predicted"/>
<name>A0AAW8JE39_9GAMM</name>
<accession>A0AAW8JE39</accession>
<reference evidence="1" key="1">
    <citation type="submission" date="2023-08" db="EMBL/GenBank/DDBJ databases">
        <title>Emergence of clinically-relevant ST2 carbapenem-resistant Acinetobacter baumannii strains in hospital sewages in Zhejiang, East of China.</title>
        <authorList>
            <person name="Kaichao C."/>
            <person name="Zhang R."/>
        </authorList>
    </citation>
    <scope>NUCLEOTIDE SEQUENCE</scope>
    <source>
        <strain evidence="1">M-SY-60</strain>
    </source>
</reference>
<organism evidence="1 2">
    <name type="scientific">Acinetobacter gerneri</name>
    <dbReference type="NCBI Taxonomy" id="202952"/>
    <lineage>
        <taxon>Bacteria</taxon>
        <taxon>Pseudomonadati</taxon>
        <taxon>Pseudomonadota</taxon>
        <taxon>Gammaproteobacteria</taxon>
        <taxon>Moraxellales</taxon>
        <taxon>Moraxellaceae</taxon>
        <taxon>Acinetobacter</taxon>
    </lineage>
</organism>
<sequence length="209" mass="23550">MKKLWILCSMIPMMGYAATEQEIFQITASVSNNPIFKNNLDKCPADTSPKKPFVDKQNYTEALEICSEDAKGCYQRCTDNHAYACYFSAQIVQESKQYVAAEQLFQRACELGVPSACTNRAAGALNFLDKISLDQKQCITRTFEKSCAWDDPWGCTMYAKQIIEADQSERSYKKALEVLKKSCKNGLEDEACSYGMDLKQDILNIMGSK</sequence>
<evidence type="ECO:0000313" key="1">
    <source>
        <dbReference type="EMBL" id="MDQ9070942.1"/>
    </source>
</evidence>
<dbReference type="EMBL" id="JAVIDA010000005">
    <property type="protein sequence ID" value="MDQ9070942.1"/>
    <property type="molecule type" value="Genomic_DNA"/>
</dbReference>
<evidence type="ECO:0000313" key="2">
    <source>
        <dbReference type="Proteomes" id="UP001243195"/>
    </source>
</evidence>
<dbReference type="RefSeq" id="WP_308955441.1">
    <property type="nucleotide sequence ID" value="NZ_JAVICY010000004.1"/>
</dbReference>
<dbReference type="AlphaFoldDB" id="A0AAW8JE39"/>
<dbReference type="Gene3D" id="1.25.40.10">
    <property type="entry name" value="Tetratricopeptide repeat domain"/>
    <property type="match status" value="1"/>
</dbReference>
<dbReference type="SUPFAM" id="SSF81901">
    <property type="entry name" value="HCP-like"/>
    <property type="match status" value="1"/>
</dbReference>
<comment type="caution">
    <text evidence="1">The sequence shown here is derived from an EMBL/GenBank/DDBJ whole genome shotgun (WGS) entry which is preliminary data.</text>
</comment>